<evidence type="ECO:0000256" key="2">
    <source>
        <dbReference type="ARBA" id="ARBA00023125"/>
    </source>
</evidence>
<sequence>MPAGGVLLAPRNPVFPGFMRFDKTSSAGYLANHMARLFAQGLHRRVAPLGLAPAQFMTLLELWAEDGLTQKQLVARLDVEQATMANTLARMERDGLITRTPDPHDARARRIWLTARARDLEHPATVAARAENEAALAPLSDAEREVFLGLMRRVINGLRQG</sequence>
<proteinExistence type="predicted"/>
<keyword evidence="2 5" id="KW-0238">DNA-binding</keyword>
<dbReference type="InterPro" id="IPR036388">
    <property type="entry name" value="WH-like_DNA-bd_sf"/>
</dbReference>
<organism evidence="5 6">
    <name type="scientific">Roseospirillum parvum</name>
    <dbReference type="NCBI Taxonomy" id="83401"/>
    <lineage>
        <taxon>Bacteria</taxon>
        <taxon>Pseudomonadati</taxon>
        <taxon>Pseudomonadota</taxon>
        <taxon>Alphaproteobacteria</taxon>
        <taxon>Rhodospirillales</taxon>
        <taxon>Rhodospirillaceae</taxon>
        <taxon>Roseospirillum</taxon>
    </lineage>
</organism>
<dbReference type="AlphaFoldDB" id="A0A1G7V5D7"/>
<dbReference type="SUPFAM" id="SSF46785">
    <property type="entry name" value="Winged helix' DNA-binding domain"/>
    <property type="match status" value="1"/>
</dbReference>
<dbReference type="InterPro" id="IPR036390">
    <property type="entry name" value="WH_DNA-bd_sf"/>
</dbReference>
<keyword evidence="6" id="KW-1185">Reference proteome</keyword>
<dbReference type="EMBL" id="FNCV01000001">
    <property type="protein sequence ID" value="SDG54973.1"/>
    <property type="molecule type" value="Genomic_DNA"/>
</dbReference>
<dbReference type="PANTHER" id="PTHR42756:SF1">
    <property type="entry name" value="TRANSCRIPTIONAL REPRESSOR OF EMRAB OPERON"/>
    <property type="match status" value="1"/>
</dbReference>
<dbReference type="Gene3D" id="1.10.10.10">
    <property type="entry name" value="Winged helix-like DNA-binding domain superfamily/Winged helix DNA-binding domain"/>
    <property type="match status" value="1"/>
</dbReference>
<reference evidence="6" key="1">
    <citation type="submission" date="2016-10" db="EMBL/GenBank/DDBJ databases">
        <authorList>
            <person name="Varghese N."/>
            <person name="Submissions S."/>
        </authorList>
    </citation>
    <scope>NUCLEOTIDE SEQUENCE [LARGE SCALE GENOMIC DNA]</scope>
    <source>
        <strain evidence="6">930I</strain>
    </source>
</reference>
<evidence type="ECO:0000313" key="6">
    <source>
        <dbReference type="Proteomes" id="UP000217076"/>
    </source>
</evidence>
<dbReference type="PRINTS" id="PR00598">
    <property type="entry name" value="HTHMARR"/>
</dbReference>
<dbReference type="GO" id="GO:0003677">
    <property type="term" value="F:DNA binding"/>
    <property type="evidence" value="ECO:0007669"/>
    <property type="project" value="UniProtKB-KW"/>
</dbReference>
<gene>
    <name evidence="5" type="ORF">SAMN05421742_101546</name>
</gene>
<accession>A0A1G7V5D7</accession>
<evidence type="ECO:0000256" key="1">
    <source>
        <dbReference type="ARBA" id="ARBA00023015"/>
    </source>
</evidence>
<dbReference type="Proteomes" id="UP000217076">
    <property type="component" value="Unassembled WGS sequence"/>
</dbReference>
<dbReference type="Pfam" id="PF12802">
    <property type="entry name" value="MarR_2"/>
    <property type="match status" value="1"/>
</dbReference>
<dbReference type="PANTHER" id="PTHR42756">
    <property type="entry name" value="TRANSCRIPTIONAL REGULATOR, MARR"/>
    <property type="match status" value="1"/>
</dbReference>
<protein>
    <submittedName>
        <fullName evidence="5">DNA-binding transcriptional regulator, MarR family</fullName>
    </submittedName>
</protein>
<keyword evidence="1" id="KW-0805">Transcription regulation</keyword>
<dbReference type="SMART" id="SM00347">
    <property type="entry name" value="HTH_MARR"/>
    <property type="match status" value="1"/>
</dbReference>
<keyword evidence="3" id="KW-0804">Transcription</keyword>
<dbReference type="STRING" id="83401.SAMN05421742_101546"/>
<feature type="domain" description="HTH marR-type" evidence="4">
    <location>
        <begin position="27"/>
        <end position="156"/>
    </location>
</feature>
<dbReference type="PROSITE" id="PS50995">
    <property type="entry name" value="HTH_MARR_2"/>
    <property type="match status" value="1"/>
</dbReference>
<evidence type="ECO:0000256" key="3">
    <source>
        <dbReference type="ARBA" id="ARBA00023163"/>
    </source>
</evidence>
<dbReference type="InterPro" id="IPR000835">
    <property type="entry name" value="HTH_MarR-typ"/>
</dbReference>
<dbReference type="GO" id="GO:0003700">
    <property type="term" value="F:DNA-binding transcription factor activity"/>
    <property type="evidence" value="ECO:0007669"/>
    <property type="project" value="InterPro"/>
</dbReference>
<evidence type="ECO:0000259" key="4">
    <source>
        <dbReference type="PROSITE" id="PS50995"/>
    </source>
</evidence>
<evidence type="ECO:0000313" key="5">
    <source>
        <dbReference type="EMBL" id="SDG54973.1"/>
    </source>
</evidence>
<name>A0A1G7V5D7_9PROT</name>